<dbReference type="InterPro" id="IPR027417">
    <property type="entry name" value="P-loop_NTPase"/>
</dbReference>
<evidence type="ECO:0000259" key="1">
    <source>
        <dbReference type="Pfam" id="PF01935"/>
    </source>
</evidence>
<accession>A0A174SCF8</accession>
<dbReference type="InterPro" id="IPR002789">
    <property type="entry name" value="HerA_central"/>
</dbReference>
<dbReference type="SUPFAM" id="SSF52540">
    <property type="entry name" value="P-loop containing nucleoside triphosphate hydrolases"/>
    <property type="match status" value="1"/>
</dbReference>
<dbReference type="Proteomes" id="UP000095485">
    <property type="component" value="Unassembled WGS sequence"/>
</dbReference>
<proteinExistence type="predicted"/>
<gene>
    <name evidence="2" type="ORF">ERS852526_02406</name>
</gene>
<sequence>MIKYVGHVKGAKVQVAQESMNSHVLITGMSGSGKSVRMTDIEVESIKDGKTVLVLDKDGTHYKLSKSYQNVISVLEDGLDFRLLEPIQAAESMEEKKVQVMYVADILASGQNLGDRQICCLRTAVEYAAEHKDKDATEMYTISRCLEEQKGNSAEGVRSRLWGILNGNLLRPSTKQIESGKINIISLAGINPKTQIQLTEIILSVVWRQLRYRQFSEIDVVCIDEIQSLTLKKNSALFELLTESRKYGISLVLATQSLSVFNKKEIAALGQTAVKLYFHPSEQDIRSIAQQIDPAAYERVAMVLKNLRKGQALTVGDIEKAGHKIGGPIVTMSQLWKEESDCLEEIDLGESR</sequence>
<reference evidence="2 3" key="1">
    <citation type="submission" date="2015-09" db="EMBL/GenBank/DDBJ databases">
        <authorList>
            <consortium name="Pathogen Informatics"/>
        </authorList>
    </citation>
    <scope>NUCLEOTIDE SEQUENCE [LARGE SCALE GENOMIC DNA]</scope>
    <source>
        <strain evidence="2 3">2789STDY5834914</strain>
    </source>
</reference>
<feature type="domain" description="Helicase HerA central" evidence="1">
    <location>
        <begin position="5"/>
        <end position="203"/>
    </location>
</feature>
<dbReference type="RefSeq" id="WP_055284103.1">
    <property type="nucleotide sequence ID" value="NZ_CZAY01000019.1"/>
</dbReference>
<dbReference type="AlphaFoldDB" id="A0A174SCF8"/>
<dbReference type="InterPro" id="IPR008571">
    <property type="entry name" value="HerA-like"/>
</dbReference>
<dbReference type="Gene3D" id="3.40.50.300">
    <property type="entry name" value="P-loop containing nucleotide triphosphate hydrolases"/>
    <property type="match status" value="1"/>
</dbReference>
<evidence type="ECO:0000313" key="3">
    <source>
        <dbReference type="Proteomes" id="UP000095485"/>
    </source>
</evidence>
<dbReference type="Pfam" id="PF01935">
    <property type="entry name" value="DUF87"/>
    <property type="match status" value="1"/>
</dbReference>
<evidence type="ECO:0000313" key="2">
    <source>
        <dbReference type="EMBL" id="CUP95433.1"/>
    </source>
</evidence>
<dbReference type="GeneID" id="96229685"/>
<protein>
    <submittedName>
        <fullName evidence="2">Type IV secretory pathway, VirB4 components</fullName>
    </submittedName>
</protein>
<dbReference type="PANTHER" id="PTHR42957:SF1">
    <property type="entry name" value="HELICASE MJ1565-RELATED"/>
    <property type="match status" value="1"/>
</dbReference>
<dbReference type="PANTHER" id="PTHR42957">
    <property type="entry name" value="HELICASE MJ1565-RELATED"/>
    <property type="match status" value="1"/>
</dbReference>
<organism evidence="2 3">
    <name type="scientific">Dorea longicatena</name>
    <dbReference type="NCBI Taxonomy" id="88431"/>
    <lineage>
        <taxon>Bacteria</taxon>
        <taxon>Bacillati</taxon>
        <taxon>Bacillota</taxon>
        <taxon>Clostridia</taxon>
        <taxon>Lachnospirales</taxon>
        <taxon>Lachnospiraceae</taxon>
        <taxon>Dorea</taxon>
    </lineage>
</organism>
<dbReference type="EMBL" id="CZAY01000019">
    <property type="protein sequence ID" value="CUP95433.1"/>
    <property type="molecule type" value="Genomic_DNA"/>
</dbReference>
<name>A0A174SCF8_9FIRM</name>